<dbReference type="SUPFAM" id="SSF50939">
    <property type="entry name" value="Sialidases"/>
    <property type="match status" value="1"/>
</dbReference>
<accession>A0ABZ2YUV6</accession>
<dbReference type="RefSeq" id="WP_341837862.1">
    <property type="nucleotide sequence ID" value="NZ_CP149822.1"/>
</dbReference>
<sequence>MIYRYLLSIVILLLARHAGAQTFTPVFTSGQEGHKSYRIPAIVSVGGKLLAFAEGRVDHAGDFGDINIVLKESADGGKTWSALRTVVDYSNLQAGNPAPVADLTDPAYPKGRVFLFYNTGDNHEGEVRKGKGLREVWYVTSTDGGISWSAPVNITTQTHRPNMPDRNPAYNFKEDWRSYANTPGHAMQFADGQFKGRIFISANHSAGKPIADFSDYKAHGYYTDDHGKTFHLSETVAIPGGNEAMAAQLKGNRMVMNIRNQQGRDRYRIIAESSDGGQSWDTTYFDRQLPDPVCQGSVLSVGNGRKRTLLFCNNADTVQRNNLVLRVSRNDGKRWYKNITIAQRPDNPRRHSHTAYSDLVPTGRKKVGVLFEYDDYKQIMFTNIAY</sequence>
<dbReference type="EC" id="3.2.1.18" evidence="3"/>
<dbReference type="Pfam" id="PF13088">
    <property type="entry name" value="BNR_2"/>
    <property type="match status" value="1"/>
</dbReference>
<feature type="domain" description="Sialidase" evidence="5">
    <location>
        <begin position="47"/>
        <end position="362"/>
    </location>
</feature>
<evidence type="ECO:0000256" key="2">
    <source>
        <dbReference type="ARBA" id="ARBA00009348"/>
    </source>
</evidence>
<feature type="chain" id="PRO_5045624691" description="exo-alpha-sialidase" evidence="4">
    <location>
        <begin position="21"/>
        <end position="386"/>
    </location>
</feature>
<keyword evidence="7" id="KW-1185">Reference proteome</keyword>
<protein>
    <recommendedName>
        <fullName evidence="3">exo-alpha-sialidase</fullName>
        <ecNumber evidence="3">3.2.1.18</ecNumber>
    </recommendedName>
</protein>
<dbReference type="InterPro" id="IPR011040">
    <property type="entry name" value="Sialidase"/>
</dbReference>
<keyword evidence="4" id="KW-0732">Signal</keyword>
<name>A0ABZ2YUV6_9BACT</name>
<dbReference type="CDD" id="cd15482">
    <property type="entry name" value="Sialidase_non-viral"/>
    <property type="match status" value="1"/>
</dbReference>
<keyword evidence="6" id="KW-0326">Glycosidase</keyword>
<organism evidence="6 7">
    <name type="scientific">Chitinophaga pollutisoli</name>
    <dbReference type="NCBI Taxonomy" id="3133966"/>
    <lineage>
        <taxon>Bacteria</taxon>
        <taxon>Pseudomonadati</taxon>
        <taxon>Bacteroidota</taxon>
        <taxon>Chitinophagia</taxon>
        <taxon>Chitinophagales</taxon>
        <taxon>Chitinophagaceae</taxon>
        <taxon>Chitinophaga</taxon>
    </lineage>
</organism>
<evidence type="ECO:0000313" key="7">
    <source>
        <dbReference type="Proteomes" id="UP001485459"/>
    </source>
</evidence>
<dbReference type="InterPro" id="IPR026856">
    <property type="entry name" value="Sialidase_fam"/>
</dbReference>
<dbReference type="GO" id="GO:0016798">
    <property type="term" value="F:hydrolase activity, acting on glycosyl bonds"/>
    <property type="evidence" value="ECO:0007669"/>
    <property type="project" value="UniProtKB-KW"/>
</dbReference>
<comment type="similarity">
    <text evidence="2">Belongs to the glycosyl hydrolase 33 family.</text>
</comment>
<evidence type="ECO:0000256" key="4">
    <source>
        <dbReference type="SAM" id="SignalP"/>
    </source>
</evidence>
<evidence type="ECO:0000256" key="3">
    <source>
        <dbReference type="ARBA" id="ARBA00012733"/>
    </source>
</evidence>
<keyword evidence="6" id="KW-0378">Hydrolase</keyword>
<dbReference type="Gene3D" id="2.120.10.10">
    <property type="match status" value="1"/>
</dbReference>
<dbReference type="PANTHER" id="PTHR10628:SF30">
    <property type="entry name" value="EXO-ALPHA-SIALIDASE"/>
    <property type="match status" value="1"/>
</dbReference>
<dbReference type="EMBL" id="CP149822">
    <property type="protein sequence ID" value="WZN43040.1"/>
    <property type="molecule type" value="Genomic_DNA"/>
</dbReference>
<evidence type="ECO:0000259" key="5">
    <source>
        <dbReference type="Pfam" id="PF13088"/>
    </source>
</evidence>
<comment type="catalytic activity">
    <reaction evidence="1">
        <text>Hydrolysis of alpha-(2-&gt;3)-, alpha-(2-&gt;6)-, alpha-(2-&gt;8)- glycosidic linkages of terminal sialic acid residues in oligosaccharides, glycoproteins, glycolipids, colominic acid and synthetic substrates.</text>
        <dbReference type="EC" id="3.2.1.18"/>
    </reaction>
</comment>
<dbReference type="PANTHER" id="PTHR10628">
    <property type="entry name" value="SIALIDASE"/>
    <property type="match status" value="1"/>
</dbReference>
<feature type="signal peptide" evidence="4">
    <location>
        <begin position="1"/>
        <end position="20"/>
    </location>
</feature>
<evidence type="ECO:0000256" key="1">
    <source>
        <dbReference type="ARBA" id="ARBA00000427"/>
    </source>
</evidence>
<dbReference type="Proteomes" id="UP001485459">
    <property type="component" value="Chromosome"/>
</dbReference>
<dbReference type="InterPro" id="IPR036278">
    <property type="entry name" value="Sialidase_sf"/>
</dbReference>
<reference evidence="7" key="1">
    <citation type="submission" date="2024-03" db="EMBL/GenBank/DDBJ databases">
        <title>Chitinophaga horti sp. nov., isolated from garden soil.</title>
        <authorList>
            <person name="Lee D.S."/>
            <person name="Han D.M."/>
            <person name="Baek J.H."/>
            <person name="Choi D.G."/>
            <person name="Jeon J.H."/>
            <person name="Jeon C.O."/>
        </authorList>
    </citation>
    <scope>NUCLEOTIDE SEQUENCE [LARGE SCALE GENOMIC DNA]</scope>
    <source>
        <strain evidence="7">GPA1</strain>
    </source>
</reference>
<proteinExistence type="inferred from homology"/>
<evidence type="ECO:0000313" key="6">
    <source>
        <dbReference type="EMBL" id="WZN43040.1"/>
    </source>
</evidence>
<gene>
    <name evidence="6" type="ORF">WJU16_08340</name>
</gene>